<dbReference type="Proteomes" id="UP000321224">
    <property type="component" value="Unassembled WGS sequence"/>
</dbReference>
<evidence type="ECO:0000313" key="4">
    <source>
        <dbReference type="EMBL" id="SDD23435.1"/>
    </source>
</evidence>
<dbReference type="Proteomes" id="UP000198717">
    <property type="component" value="Unassembled WGS sequence"/>
</dbReference>
<organism evidence="3 6">
    <name type="scientific">Myxococcus virescens</name>
    <dbReference type="NCBI Taxonomy" id="83456"/>
    <lineage>
        <taxon>Bacteria</taxon>
        <taxon>Pseudomonadati</taxon>
        <taxon>Myxococcota</taxon>
        <taxon>Myxococcia</taxon>
        <taxon>Myxococcales</taxon>
        <taxon>Cystobacterineae</taxon>
        <taxon>Myxococcaceae</taxon>
        <taxon>Myxococcus</taxon>
    </lineage>
</organism>
<reference evidence="3 6" key="2">
    <citation type="submission" date="2019-07" db="EMBL/GenBank/DDBJ databases">
        <title>Whole genome shotgun sequence of Myxococcus virescens NBRC 100334.</title>
        <authorList>
            <person name="Hosoyama A."/>
            <person name="Uohara A."/>
            <person name="Ohji S."/>
            <person name="Ichikawa N."/>
        </authorList>
    </citation>
    <scope>NUCLEOTIDE SEQUENCE [LARGE SCALE GENOMIC DNA]</scope>
    <source>
        <strain evidence="3 6">NBRC 100334</strain>
    </source>
</reference>
<proteinExistence type="predicted"/>
<evidence type="ECO:0000259" key="1">
    <source>
        <dbReference type="Pfam" id="PF08279"/>
    </source>
</evidence>
<dbReference type="Gene3D" id="1.10.10.10">
    <property type="entry name" value="Winged helix-like DNA-binding domain superfamily/Winged helix DNA-binding domain"/>
    <property type="match status" value="1"/>
</dbReference>
<dbReference type="InterPro" id="IPR036388">
    <property type="entry name" value="WH-like_DNA-bd_sf"/>
</dbReference>
<dbReference type="Pfam" id="PF13280">
    <property type="entry name" value="WYL"/>
    <property type="match status" value="1"/>
</dbReference>
<dbReference type="GO" id="GO:0003677">
    <property type="term" value="F:DNA binding"/>
    <property type="evidence" value="ECO:0007669"/>
    <property type="project" value="UniProtKB-KW"/>
</dbReference>
<dbReference type="EMBL" id="BJVY01000046">
    <property type="protein sequence ID" value="GEL74335.1"/>
    <property type="molecule type" value="Genomic_DNA"/>
</dbReference>
<dbReference type="InterPro" id="IPR051534">
    <property type="entry name" value="CBASS_pafABC_assoc_protein"/>
</dbReference>
<dbReference type="PANTHER" id="PTHR34580">
    <property type="match status" value="1"/>
</dbReference>
<gene>
    <name evidence="3" type="ORF">MVI01_61190</name>
    <name evidence="4" type="ORF">SAMN04488504_10153</name>
</gene>
<protein>
    <submittedName>
        <fullName evidence="3">DNA-binding transcriptional regulator</fullName>
    </submittedName>
    <submittedName>
        <fullName evidence="4">WYL domain-containing protein</fullName>
    </submittedName>
</protein>
<sequence length="220" mass="24799">MSGFLSMQRTERLFALAEYLRGRRTGVTAEVLAERFGVTVRTIYRDLDSLRASSMPVSAERGRGGGYALDRSYSLPPVNFTAREAALIVALGRFAIDMRLMPFAGTLESALDKVRAALSTSAQRELLTRLRELAFIGVPSLPSKKPVREALERAWFEQQPLRITYVDSNFLETVRDVRVMSVIMNRHETRVDGEDLTTGERRHFRLDHITRAEVLRAAGP</sequence>
<keyword evidence="3" id="KW-0238">DNA-binding</keyword>
<evidence type="ECO:0000313" key="5">
    <source>
        <dbReference type="Proteomes" id="UP000198717"/>
    </source>
</evidence>
<dbReference type="EMBL" id="FNAJ01000001">
    <property type="protein sequence ID" value="SDD23435.1"/>
    <property type="molecule type" value="Genomic_DNA"/>
</dbReference>
<accession>A0A511HLP6</accession>
<dbReference type="InterPro" id="IPR013196">
    <property type="entry name" value="HTH_11"/>
</dbReference>
<dbReference type="SUPFAM" id="SSF46785">
    <property type="entry name" value="Winged helix' DNA-binding domain"/>
    <property type="match status" value="1"/>
</dbReference>
<evidence type="ECO:0000259" key="2">
    <source>
        <dbReference type="Pfam" id="PF13280"/>
    </source>
</evidence>
<dbReference type="PANTHER" id="PTHR34580:SF1">
    <property type="entry name" value="PROTEIN PAFC"/>
    <property type="match status" value="1"/>
</dbReference>
<feature type="domain" description="Helix-turn-helix type 11" evidence="1">
    <location>
        <begin position="12"/>
        <end position="67"/>
    </location>
</feature>
<reference evidence="4 5" key="1">
    <citation type="submission" date="2016-10" db="EMBL/GenBank/DDBJ databases">
        <authorList>
            <person name="Varghese N."/>
            <person name="Submissions S."/>
        </authorList>
    </citation>
    <scope>NUCLEOTIDE SEQUENCE [LARGE SCALE GENOMIC DNA]</scope>
    <source>
        <strain evidence="4 5">DSM 2260</strain>
    </source>
</reference>
<evidence type="ECO:0000313" key="3">
    <source>
        <dbReference type="EMBL" id="GEL74335.1"/>
    </source>
</evidence>
<comment type="caution">
    <text evidence="3">The sequence shown here is derived from an EMBL/GenBank/DDBJ whole genome shotgun (WGS) entry which is preliminary data.</text>
</comment>
<dbReference type="InterPro" id="IPR036390">
    <property type="entry name" value="WH_DNA-bd_sf"/>
</dbReference>
<dbReference type="AlphaFoldDB" id="A0A511HLP6"/>
<evidence type="ECO:0000313" key="6">
    <source>
        <dbReference type="Proteomes" id="UP000321224"/>
    </source>
</evidence>
<feature type="domain" description="WYL" evidence="2">
    <location>
        <begin position="149"/>
        <end position="214"/>
    </location>
</feature>
<name>A0A511HLP6_9BACT</name>
<dbReference type="InterPro" id="IPR026881">
    <property type="entry name" value="WYL_dom"/>
</dbReference>
<keyword evidence="5" id="KW-1185">Reference proteome</keyword>
<dbReference type="Pfam" id="PF08279">
    <property type="entry name" value="HTH_11"/>
    <property type="match status" value="1"/>
</dbReference>